<evidence type="ECO:0000313" key="1">
    <source>
        <dbReference type="EMBL" id="KAJ3553409.1"/>
    </source>
</evidence>
<name>A0ACC1T4Z9_9APHY</name>
<protein>
    <submittedName>
        <fullName evidence="1">Uncharacterized protein</fullName>
    </submittedName>
</protein>
<dbReference type="Proteomes" id="UP001148662">
    <property type="component" value="Unassembled WGS sequence"/>
</dbReference>
<reference evidence="1" key="1">
    <citation type="submission" date="2022-07" db="EMBL/GenBank/DDBJ databases">
        <title>Genome Sequence of Phlebia brevispora.</title>
        <authorList>
            <person name="Buettner E."/>
        </authorList>
    </citation>
    <scope>NUCLEOTIDE SEQUENCE</scope>
    <source>
        <strain evidence="1">MPL23</strain>
    </source>
</reference>
<organism evidence="1 2">
    <name type="scientific">Phlebia brevispora</name>
    <dbReference type="NCBI Taxonomy" id="194682"/>
    <lineage>
        <taxon>Eukaryota</taxon>
        <taxon>Fungi</taxon>
        <taxon>Dikarya</taxon>
        <taxon>Basidiomycota</taxon>
        <taxon>Agaricomycotina</taxon>
        <taxon>Agaricomycetes</taxon>
        <taxon>Polyporales</taxon>
        <taxon>Meruliaceae</taxon>
        <taxon>Phlebia</taxon>
    </lineage>
</organism>
<sequence length="353" mass="38093">MGKMSATTPDANIIGAYKADLIFAYSAMAALTIVCYEFIATFRYECELVWTRKWTGATWLFLVNRYSMLVTVIVEISPSSAEMSQPPPSDLSERVGEPVGDHNSSVFCSASLGIAGSHVLQCLSFTVIQLSVGPILLLELPDIALRGVLVGCISPSLTFCAHQSYSTSVAGFVSTIATDLIAIVITWIKTYRHVREASAIGASVSFSAMLLQYGSLYFIVLFVVDLAGGLILLTPSLLVTNPMSAFTIVLPNIILSRFLINLRQVNAPDSGSAAHFSRFSPQNFRMPSIPSIIGNLGEPLADNEDNFDDENYVIAGPYEDGSSADVNSGKDVGTSNVMYIDSDEIEEVPKDLV</sequence>
<accession>A0ACC1T4Z9</accession>
<comment type="caution">
    <text evidence="1">The sequence shown here is derived from an EMBL/GenBank/DDBJ whole genome shotgun (WGS) entry which is preliminary data.</text>
</comment>
<dbReference type="EMBL" id="JANHOG010000543">
    <property type="protein sequence ID" value="KAJ3553409.1"/>
    <property type="molecule type" value="Genomic_DNA"/>
</dbReference>
<proteinExistence type="predicted"/>
<keyword evidence="2" id="KW-1185">Reference proteome</keyword>
<evidence type="ECO:0000313" key="2">
    <source>
        <dbReference type="Proteomes" id="UP001148662"/>
    </source>
</evidence>
<gene>
    <name evidence="1" type="ORF">NM688_g3628</name>
</gene>